<name>A0A812ML09_SYMPI</name>
<keyword evidence="3" id="KW-1185">Reference proteome</keyword>
<dbReference type="Proteomes" id="UP000649617">
    <property type="component" value="Unassembled WGS sequence"/>
</dbReference>
<evidence type="ECO:0000256" key="1">
    <source>
        <dbReference type="SAM" id="MobiDB-lite"/>
    </source>
</evidence>
<sequence length="114" mass="12582">MLTVAARSRAFMEVLREEHAMTSGRCTNPGAFLTPERRVSQPLETTPNPLSAPSRTTTFARGAADNSEALTQPGFEEKARDAGPRRGPKALDAKWRPESKARDANRPVVWELVH</sequence>
<dbReference type="EMBL" id="CAJNIZ010008646">
    <property type="protein sequence ID" value="CAE7269685.1"/>
    <property type="molecule type" value="Genomic_DNA"/>
</dbReference>
<protein>
    <submittedName>
        <fullName evidence="2">Uncharacterized protein</fullName>
    </submittedName>
</protein>
<feature type="compositionally biased region" description="Polar residues" evidence="1">
    <location>
        <begin position="42"/>
        <end position="59"/>
    </location>
</feature>
<proteinExistence type="predicted"/>
<accession>A0A812ML09</accession>
<reference evidence="2" key="1">
    <citation type="submission" date="2021-02" db="EMBL/GenBank/DDBJ databases">
        <authorList>
            <person name="Dougan E. K."/>
            <person name="Rhodes N."/>
            <person name="Thang M."/>
            <person name="Chan C."/>
        </authorList>
    </citation>
    <scope>NUCLEOTIDE SEQUENCE</scope>
</reference>
<feature type="compositionally biased region" description="Basic and acidic residues" evidence="1">
    <location>
        <begin position="75"/>
        <end position="105"/>
    </location>
</feature>
<evidence type="ECO:0000313" key="2">
    <source>
        <dbReference type="EMBL" id="CAE7269685.1"/>
    </source>
</evidence>
<evidence type="ECO:0000313" key="3">
    <source>
        <dbReference type="Proteomes" id="UP000649617"/>
    </source>
</evidence>
<gene>
    <name evidence="2" type="ORF">SPIL2461_LOCUS5902</name>
</gene>
<organism evidence="2 3">
    <name type="scientific">Symbiodinium pilosum</name>
    <name type="common">Dinoflagellate</name>
    <dbReference type="NCBI Taxonomy" id="2952"/>
    <lineage>
        <taxon>Eukaryota</taxon>
        <taxon>Sar</taxon>
        <taxon>Alveolata</taxon>
        <taxon>Dinophyceae</taxon>
        <taxon>Suessiales</taxon>
        <taxon>Symbiodiniaceae</taxon>
        <taxon>Symbiodinium</taxon>
    </lineage>
</organism>
<dbReference type="AlphaFoldDB" id="A0A812ML09"/>
<feature type="region of interest" description="Disordered" evidence="1">
    <location>
        <begin position="38"/>
        <end position="114"/>
    </location>
</feature>
<comment type="caution">
    <text evidence="2">The sequence shown here is derived from an EMBL/GenBank/DDBJ whole genome shotgun (WGS) entry which is preliminary data.</text>
</comment>